<gene>
    <name evidence="1" type="ORF">NH26_02445</name>
</gene>
<evidence type="ECO:0000313" key="2">
    <source>
        <dbReference type="Proteomes" id="UP000179797"/>
    </source>
</evidence>
<name>A0A1S1YWR9_FLAPC</name>
<sequence>MKLIELIISGIQLELIMIEERSKIATERFEALVNSNIFDNWQVKYIIEDRLIKITPNQSDVPYNERPVTRVDYDAPEHKSGMLSFIGQSSNHVSDHLMFVLNNNDAVNYNGICAPIAALTIDHQKKVSLLKEGMFIEEIRIKEIEKSELLGRIPTFI</sequence>
<dbReference type="EMBL" id="JRYR02000001">
    <property type="protein sequence ID" value="OHX65285.1"/>
    <property type="molecule type" value="Genomic_DNA"/>
</dbReference>
<organism evidence="1 2">
    <name type="scientific">Flammeovirga pacifica</name>
    <dbReference type="NCBI Taxonomy" id="915059"/>
    <lineage>
        <taxon>Bacteria</taxon>
        <taxon>Pseudomonadati</taxon>
        <taxon>Bacteroidota</taxon>
        <taxon>Cytophagia</taxon>
        <taxon>Cytophagales</taxon>
        <taxon>Flammeovirgaceae</taxon>
        <taxon>Flammeovirga</taxon>
    </lineage>
</organism>
<dbReference type="AlphaFoldDB" id="A0A1S1YWR9"/>
<dbReference type="OrthoDB" id="978903at2"/>
<accession>A0A1S1YWR9</accession>
<dbReference type="Proteomes" id="UP000179797">
    <property type="component" value="Unassembled WGS sequence"/>
</dbReference>
<dbReference type="STRING" id="915059.NH26_02445"/>
<evidence type="ECO:0000313" key="1">
    <source>
        <dbReference type="EMBL" id="OHX65285.1"/>
    </source>
</evidence>
<proteinExistence type="predicted"/>
<comment type="caution">
    <text evidence="1">The sequence shown here is derived from an EMBL/GenBank/DDBJ whole genome shotgun (WGS) entry which is preliminary data.</text>
</comment>
<protein>
    <submittedName>
        <fullName evidence="1">Uncharacterized protein</fullName>
    </submittedName>
</protein>
<reference evidence="1 2" key="1">
    <citation type="journal article" date="2012" name="Int. J. Syst. Evol. Microbiol.">
        <title>Flammeovirga pacifica sp. nov., isolated from deep-sea sediment.</title>
        <authorList>
            <person name="Xu H."/>
            <person name="Fu Y."/>
            <person name="Yang N."/>
            <person name="Ding Z."/>
            <person name="Lai Q."/>
            <person name="Zeng R."/>
        </authorList>
    </citation>
    <scope>NUCLEOTIDE SEQUENCE [LARGE SCALE GENOMIC DNA]</scope>
    <source>
        <strain evidence="2">DSM 24597 / LMG 26175 / WPAGA1</strain>
    </source>
</reference>
<dbReference type="RefSeq" id="WP_044223821.1">
    <property type="nucleotide sequence ID" value="NZ_JRYR02000001.1"/>
</dbReference>
<keyword evidence="2" id="KW-1185">Reference proteome</keyword>